<dbReference type="AlphaFoldDB" id="A0A5M9GFN3"/>
<name>A0A5M9GFN3_9BACI</name>
<gene>
    <name evidence="2" type="ORF">FYW06_28180</name>
</gene>
<evidence type="ECO:0000256" key="1">
    <source>
        <dbReference type="SAM" id="Phobius"/>
    </source>
</evidence>
<feature type="transmembrane region" description="Helical" evidence="1">
    <location>
        <begin position="12"/>
        <end position="31"/>
    </location>
</feature>
<sequence>MQSLKLLKFNMWIFGILFTTNTLEFISLLYTDHKFDWLRVILSVGFFVAFIVNLVNLKNKNYKTT</sequence>
<evidence type="ECO:0000313" key="2">
    <source>
        <dbReference type="EMBL" id="KAA8472987.1"/>
    </source>
</evidence>
<keyword evidence="1" id="KW-0812">Transmembrane</keyword>
<evidence type="ECO:0000313" key="3">
    <source>
        <dbReference type="Proteomes" id="UP000325411"/>
    </source>
</evidence>
<accession>A0A5M9GFN3</accession>
<comment type="caution">
    <text evidence="2">The sequence shown here is derived from an EMBL/GenBank/DDBJ whole genome shotgun (WGS) entry which is preliminary data.</text>
</comment>
<reference evidence="2 3" key="1">
    <citation type="submission" date="2019-09" db="EMBL/GenBank/DDBJ databases">
        <authorList>
            <person name="Geng P."/>
            <person name="Wan X."/>
            <person name="Zhou G."/>
            <person name="Yuan Z."/>
            <person name="Hu X."/>
        </authorList>
    </citation>
    <scope>NUCLEOTIDE SEQUENCE [LARGE SCALE GENOMIC DNA]</scope>
    <source>
        <strain evidence="2 3">EFR-4</strain>
    </source>
</reference>
<protein>
    <submittedName>
        <fullName evidence="2">Uncharacterized protein</fullName>
    </submittedName>
</protein>
<proteinExistence type="predicted"/>
<dbReference type="EMBL" id="VXCE01000045">
    <property type="protein sequence ID" value="KAA8472987.1"/>
    <property type="molecule type" value="Genomic_DNA"/>
</dbReference>
<feature type="transmembrane region" description="Helical" evidence="1">
    <location>
        <begin position="37"/>
        <end position="57"/>
    </location>
</feature>
<dbReference type="Proteomes" id="UP000325411">
    <property type="component" value="Unassembled WGS sequence"/>
</dbReference>
<keyword evidence="1" id="KW-0472">Membrane</keyword>
<organism evidence="2 3">
    <name type="scientific">Bacillus paranthracis</name>
    <dbReference type="NCBI Taxonomy" id="2026186"/>
    <lineage>
        <taxon>Bacteria</taxon>
        <taxon>Bacillati</taxon>
        <taxon>Bacillota</taxon>
        <taxon>Bacilli</taxon>
        <taxon>Bacillales</taxon>
        <taxon>Bacillaceae</taxon>
        <taxon>Bacillus</taxon>
        <taxon>Bacillus cereus group</taxon>
    </lineage>
</organism>
<keyword evidence="1" id="KW-1133">Transmembrane helix</keyword>